<keyword evidence="2" id="KW-1185">Reference proteome</keyword>
<sequence length="43" mass="4888">MLPLVASKDYLDVPDDWFHRRSAIDAVALVLRGCAAHRTSFWS</sequence>
<organism evidence="1 2">
    <name type="scientific">Haloechinothrix salitolerans</name>
    <dbReference type="NCBI Taxonomy" id="926830"/>
    <lineage>
        <taxon>Bacteria</taxon>
        <taxon>Bacillati</taxon>
        <taxon>Actinomycetota</taxon>
        <taxon>Actinomycetes</taxon>
        <taxon>Pseudonocardiales</taxon>
        <taxon>Pseudonocardiaceae</taxon>
        <taxon>Haloechinothrix</taxon>
    </lineage>
</organism>
<gene>
    <name evidence="1" type="ORF">ACFQGD_27515</name>
</gene>
<protein>
    <submittedName>
        <fullName evidence="1">Uncharacterized protein</fullName>
    </submittedName>
</protein>
<name>A0ABW2C6F8_9PSEU</name>
<accession>A0ABW2C6F8</accession>
<evidence type="ECO:0000313" key="2">
    <source>
        <dbReference type="Proteomes" id="UP001596337"/>
    </source>
</evidence>
<reference evidence="2" key="1">
    <citation type="journal article" date="2019" name="Int. J. Syst. Evol. Microbiol.">
        <title>The Global Catalogue of Microorganisms (GCM) 10K type strain sequencing project: providing services to taxonomists for standard genome sequencing and annotation.</title>
        <authorList>
            <consortium name="The Broad Institute Genomics Platform"/>
            <consortium name="The Broad Institute Genome Sequencing Center for Infectious Disease"/>
            <person name="Wu L."/>
            <person name="Ma J."/>
        </authorList>
    </citation>
    <scope>NUCLEOTIDE SEQUENCE [LARGE SCALE GENOMIC DNA]</scope>
    <source>
        <strain evidence="2">KCTC 32255</strain>
    </source>
</reference>
<evidence type="ECO:0000313" key="1">
    <source>
        <dbReference type="EMBL" id="MFC6870882.1"/>
    </source>
</evidence>
<dbReference type="Proteomes" id="UP001596337">
    <property type="component" value="Unassembled WGS sequence"/>
</dbReference>
<dbReference type="RefSeq" id="WP_345390878.1">
    <property type="nucleotide sequence ID" value="NZ_BAABLA010000007.1"/>
</dbReference>
<comment type="caution">
    <text evidence="1">The sequence shown here is derived from an EMBL/GenBank/DDBJ whole genome shotgun (WGS) entry which is preliminary data.</text>
</comment>
<proteinExistence type="predicted"/>
<dbReference type="EMBL" id="JBHSXX010000001">
    <property type="protein sequence ID" value="MFC6870882.1"/>
    <property type="molecule type" value="Genomic_DNA"/>
</dbReference>